<feature type="compositionally biased region" description="Basic and acidic residues" evidence="2">
    <location>
        <begin position="714"/>
        <end position="723"/>
    </location>
</feature>
<feature type="domain" description="DUF4218" evidence="3">
    <location>
        <begin position="581"/>
        <end position="694"/>
    </location>
</feature>
<sequence length="1140" mass="130191">MDGEKIRCPCSKCKNGKYESTEEVTYHLLRKGFVENYYNWTSHGEPEYEPSMSENNLLDDTTLHWNNYEQLNWDQRMVIDATGPTFPPVHVSHEPNENETGISSNDRGGSFSDVISAADQPLYSGSENHSQLSAVARLVNIKSEYNLPQSCYDEISQLIGELLPRDHTLPKDYYSTKKLIRELGLPVKKIDACKAGCMLFWKDDKHLEFCKFCRHARYKPVKGQKSRRKRSAYATLQYLPITPRLQRLYAFNSTAEHMSWHATHETENGVMCHPSDAEAWKHFNERHPDFDLEPRNPLIEELVQLWQVGAQTYDASRKELFMMRTALMWTVNDFPAYRMLSSWNTAGIMGCPICMDNTRAFHLQHGHPYRRNNKAFTKGRVEKNEAPPRANGEEVWHSVRYFKSAIEEPLSYPPGYETENKWTKRSIFWDLPYWTTNMIRHNLDVMHIEKNVFDNIFNTVMNIKGKIKDNLNARKDVEIICDKPEIVISKDRPGSMTTAVYTSDRDQKRKIFEWIKSLRFPDGYTSNLGRCVDLNELKLHGMKSHDCHVFMERLIPTAFREILPEFVWNALTGVSLLFQAISSATLDINKTEELEESVAIIVCNLEKIFPPAFFDSMEHLFVHLPYEARVGGPVQYRWMYPFERFLCNLKKNVKNKAAVEASICEAYIVEEISTFTTHYFEPDVICKKRRPGRNDDGLNNENIDHMSIFNHPGRPHDMVREGSKGGWGHRVAQSSTPPPIPPSPIAREILSSSPLPPSHVGMENTHIAPSPSPSPSPPSPSPSPSPSPAVSSSMEPPPPPFESIPEAASNNAPSITTPTNFITPKFILDSDIVPIIKPIITGYYLGPWPCFEDVPQETKDFWFQKFSARYTWDPLDASQIRRNFNFRVGKWIREAMGRCRGANKKADWMSNDIWAGLQSAWASEKFQAISKINKTNRQKNIASASTIYRGGSASISKHKRKLEGLLGRPPSLIEQLEKCWKTKQSNWAGPRAEEAVEKFQKLNDDHIIASENLPQSSSSASVNDQQLSLEAIGGPKKGRIWGMGSEARLSTYTSTTTNTPDPTSEHGESELVQKLLIENKTTRREIKQTQKEMQMLKKQFASKFGSMLDNVIESEDDSRDDDLPSDQPLVDHCEENDDDH</sequence>
<accession>A0AAW2VVK8</accession>
<dbReference type="InterPro" id="IPR004252">
    <property type="entry name" value="Probable_transposase_24"/>
</dbReference>
<feature type="domain" description="Transposase-associated" evidence="4">
    <location>
        <begin position="2"/>
        <end position="45"/>
    </location>
</feature>
<dbReference type="InterPro" id="IPR029480">
    <property type="entry name" value="Transpos_assoc"/>
</dbReference>
<comment type="caution">
    <text evidence="5">The sequence shown here is derived from an EMBL/GenBank/DDBJ whole genome shotgun (WGS) entry which is preliminary data.</text>
</comment>
<evidence type="ECO:0000259" key="3">
    <source>
        <dbReference type="Pfam" id="PF13960"/>
    </source>
</evidence>
<dbReference type="Pfam" id="PF13963">
    <property type="entry name" value="Transpos_assoc"/>
    <property type="match status" value="1"/>
</dbReference>
<feature type="coiled-coil region" evidence="1">
    <location>
        <begin position="1072"/>
        <end position="1099"/>
    </location>
</feature>
<dbReference type="EMBL" id="JACGWJ010000003">
    <property type="protein sequence ID" value="KAL0431906.1"/>
    <property type="molecule type" value="Genomic_DNA"/>
</dbReference>
<dbReference type="Pfam" id="PF13960">
    <property type="entry name" value="DUF4218"/>
    <property type="match status" value="1"/>
</dbReference>
<evidence type="ECO:0000259" key="4">
    <source>
        <dbReference type="Pfam" id="PF13963"/>
    </source>
</evidence>
<dbReference type="InterPro" id="IPR025452">
    <property type="entry name" value="DUF4218"/>
</dbReference>
<dbReference type="Pfam" id="PF03004">
    <property type="entry name" value="Transposase_24"/>
    <property type="match status" value="1"/>
</dbReference>
<feature type="region of interest" description="Disordered" evidence="2">
    <location>
        <begin position="706"/>
        <end position="816"/>
    </location>
</feature>
<dbReference type="InterPro" id="IPR004242">
    <property type="entry name" value="Transposase_21"/>
</dbReference>
<keyword evidence="1" id="KW-0175">Coiled coil</keyword>
<evidence type="ECO:0000256" key="1">
    <source>
        <dbReference type="SAM" id="Coils"/>
    </source>
</evidence>
<dbReference type="PANTHER" id="PTHR10775">
    <property type="entry name" value="OS08G0208400 PROTEIN"/>
    <property type="match status" value="1"/>
</dbReference>
<dbReference type="AlphaFoldDB" id="A0AAW2VVK8"/>
<feature type="compositionally biased region" description="Pro residues" evidence="2">
    <location>
        <begin position="770"/>
        <end position="787"/>
    </location>
</feature>
<dbReference type="Pfam" id="PF02992">
    <property type="entry name" value="Transposase_21"/>
    <property type="match status" value="1"/>
</dbReference>
<protein>
    <submittedName>
        <fullName evidence="5">Uncharacterized protein</fullName>
    </submittedName>
</protein>
<evidence type="ECO:0000313" key="5">
    <source>
        <dbReference type="EMBL" id="KAL0431906.1"/>
    </source>
</evidence>
<evidence type="ECO:0000256" key="2">
    <source>
        <dbReference type="SAM" id="MobiDB-lite"/>
    </source>
</evidence>
<feature type="compositionally biased region" description="Acidic residues" evidence="2">
    <location>
        <begin position="1112"/>
        <end position="1124"/>
    </location>
</feature>
<name>A0AAW2VVK8_SESRA</name>
<reference evidence="5" key="2">
    <citation type="journal article" date="2024" name="Plant">
        <title>Genomic evolution and insights into agronomic trait innovations of Sesamum species.</title>
        <authorList>
            <person name="Miao H."/>
            <person name="Wang L."/>
            <person name="Qu L."/>
            <person name="Liu H."/>
            <person name="Sun Y."/>
            <person name="Le M."/>
            <person name="Wang Q."/>
            <person name="Wei S."/>
            <person name="Zheng Y."/>
            <person name="Lin W."/>
            <person name="Duan Y."/>
            <person name="Cao H."/>
            <person name="Xiong S."/>
            <person name="Wang X."/>
            <person name="Wei L."/>
            <person name="Li C."/>
            <person name="Ma Q."/>
            <person name="Ju M."/>
            <person name="Zhao R."/>
            <person name="Li G."/>
            <person name="Mu C."/>
            <person name="Tian Q."/>
            <person name="Mei H."/>
            <person name="Zhang T."/>
            <person name="Gao T."/>
            <person name="Zhang H."/>
        </authorList>
    </citation>
    <scope>NUCLEOTIDE SEQUENCE</scope>
    <source>
        <strain evidence="5">G02</strain>
    </source>
</reference>
<proteinExistence type="predicted"/>
<reference evidence="5" key="1">
    <citation type="submission" date="2020-06" db="EMBL/GenBank/DDBJ databases">
        <authorList>
            <person name="Li T."/>
            <person name="Hu X."/>
            <person name="Zhang T."/>
            <person name="Song X."/>
            <person name="Zhang H."/>
            <person name="Dai N."/>
            <person name="Sheng W."/>
            <person name="Hou X."/>
            <person name="Wei L."/>
        </authorList>
    </citation>
    <scope>NUCLEOTIDE SEQUENCE</scope>
    <source>
        <strain evidence="5">G02</strain>
        <tissue evidence="5">Leaf</tissue>
    </source>
</reference>
<organism evidence="5">
    <name type="scientific">Sesamum radiatum</name>
    <name type="common">Black benniseed</name>
    <dbReference type="NCBI Taxonomy" id="300843"/>
    <lineage>
        <taxon>Eukaryota</taxon>
        <taxon>Viridiplantae</taxon>
        <taxon>Streptophyta</taxon>
        <taxon>Embryophyta</taxon>
        <taxon>Tracheophyta</taxon>
        <taxon>Spermatophyta</taxon>
        <taxon>Magnoliopsida</taxon>
        <taxon>eudicotyledons</taxon>
        <taxon>Gunneridae</taxon>
        <taxon>Pentapetalae</taxon>
        <taxon>asterids</taxon>
        <taxon>lamiids</taxon>
        <taxon>Lamiales</taxon>
        <taxon>Pedaliaceae</taxon>
        <taxon>Sesamum</taxon>
    </lineage>
</organism>
<gene>
    <name evidence="5" type="ORF">Sradi_0816600</name>
</gene>
<feature type="region of interest" description="Disordered" evidence="2">
    <location>
        <begin position="1107"/>
        <end position="1140"/>
    </location>
</feature>
<dbReference type="PANTHER" id="PTHR10775:SF182">
    <property type="entry name" value="TRANSPOSON, EN_SPM-LIKE, TRANSPOSASE-ASSOCIATED DOMAIN PROTEIN-RELATED"/>
    <property type="match status" value="1"/>
</dbReference>